<organism evidence="1 2">
    <name type="scientific">Saprolegnia parasitica (strain CBS 223.65)</name>
    <dbReference type="NCBI Taxonomy" id="695850"/>
    <lineage>
        <taxon>Eukaryota</taxon>
        <taxon>Sar</taxon>
        <taxon>Stramenopiles</taxon>
        <taxon>Oomycota</taxon>
        <taxon>Saprolegniomycetes</taxon>
        <taxon>Saprolegniales</taxon>
        <taxon>Saprolegniaceae</taxon>
        <taxon>Saprolegnia</taxon>
    </lineage>
</organism>
<dbReference type="Proteomes" id="UP000030745">
    <property type="component" value="Unassembled WGS sequence"/>
</dbReference>
<dbReference type="KEGG" id="spar:SPRG_10796"/>
<dbReference type="OrthoDB" id="10366080at2759"/>
<evidence type="ECO:0008006" key="3">
    <source>
        <dbReference type="Google" id="ProtNLM"/>
    </source>
</evidence>
<dbReference type="OMA" id="VERWSNG"/>
<keyword evidence="2" id="KW-1185">Reference proteome</keyword>
<proteinExistence type="predicted"/>
<evidence type="ECO:0000313" key="1">
    <source>
        <dbReference type="EMBL" id="KDO23601.1"/>
    </source>
</evidence>
<dbReference type="EMBL" id="KK583252">
    <property type="protein sequence ID" value="KDO23601.1"/>
    <property type="molecule type" value="Genomic_DNA"/>
</dbReference>
<evidence type="ECO:0000313" key="2">
    <source>
        <dbReference type="Proteomes" id="UP000030745"/>
    </source>
</evidence>
<dbReference type="VEuPathDB" id="FungiDB:SPRG_10796"/>
<protein>
    <recommendedName>
        <fullName evidence="3">K Homology domain-containing protein</fullName>
    </recommendedName>
</protein>
<dbReference type="RefSeq" id="XP_012205749.1">
    <property type="nucleotide sequence ID" value="XM_012350359.1"/>
</dbReference>
<name>A0A067CAN6_SAPPC</name>
<accession>A0A067CAN6</accession>
<dbReference type="CDD" id="cd00105">
    <property type="entry name" value="KH-I"/>
    <property type="match status" value="1"/>
</dbReference>
<dbReference type="SUPFAM" id="SSF54791">
    <property type="entry name" value="Eukaryotic type KH-domain (KH-domain type I)"/>
    <property type="match status" value="1"/>
</dbReference>
<dbReference type="InterPro" id="IPR036612">
    <property type="entry name" value="KH_dom_type_1_sf"/>
</dbReference>
<dbReference type="GeneID" id="24132886"/>
<gene>
    <name evidence="1" type="ORF">SPRG_10796</name>
</gene>
<dbReference type="GO" id="GO:0003723">
    <property type="term" value="F:RNA binding"/>
    <property type="evidence" value="ECO:0007669"/>
    <property type="project" value="InterPro"/>
</dbReference>
<dbReference type="AlphaFoldDB" id="A0A067CAN6"/>
<sequence>MGRPECTQSCVVLPRSVGGLIVGKGGWRLREIETTFNLQVCYVAKQGGAQYLVCEGRAIDVQAAQASIKHTIAQALSTTGSQRTYLYVYRYDGPSLPGAVQLHYINTIHGHTQRTNDHARPMRRARLAGVKSVAFANELRATQPYVHAVFARLPKMTTDLRIGAILGKNFKVASSYRGATVSAAEWASLHATTQDYFNRYMLHTERAHAVRMWATEQGYVHTQVALHALQYRRFADAPSYKTLFKKRCGAPKLPSSSFRVLKPTRAVGKPSAGLASTIGVIASSSAKVDFQLTFRAKPATTATPKAKAPPAAKTAAKSCQESRPEKVLFQIVERWSNGDYTISIEQKPSSTMAPSPSTDLWAVHVAPSSAAIAAMCSSRDAFAAGVYSLEAVATAIVDVVG</sequence>
<reference evidence="1 2" key="1">
    <citation type="journal article" date="2013" name="PLoS Genet.">
        <title>Distinctive expansion of potential virulence genes in the genome of the oomycete fish pathogen Saprolegnia parasitica.</title>
        <authorList>
            <person name="Jiang R.H."/>
            <person name="de Bruijn I."/>
            <person name="Haas B.J."/>
            <person name="Belmonte R."/>
            <person name="Lobach L."/>
            <person name="Christie J."/>
            <person name="van den Ackerveken G."/>
            <person name="Bottin A."/>
            <person name="Bulone V."/>
            <person name="Diaz-Moreno S.M."/>
            <person name="Dumas B."/>
            <person name="Fan L."/>
            <person name="Gaulin E."/>
            <person name="Govers F."/>
            <person name="Grenville-Briggs L.J."/>
            <person name="Horner N.R."/>
            <person name="Levin J.Z."/>
            <person name="Mammella M."/>
            <person name="Meijer H.J."/>
            <person name="Morris P."/>
            <person name="Nusbaum C."/>
            <person name="Oome S."/>
            <person name="Phillips A.J."/>
            <person name="van Rooyen D."/>
            <person name="Rzeszutek E."/>
            <person name="Saraiva M."/>
            <person name="Secombes C.J."/>
            <person name="Seidl M.F."/>
            <person name="Snel B."/>
            <person name="Stassen J.H."/>
            <person name="Sykes S."/>
            <person name="Tripathy S."/>
            <person name="van den Berg H."/>
            <person name="Vega-Arreguin J.C."/>
            <person name="Wawra S."/>
            <person name="Young S.K."/>
            <person name="Zeng Q."/>
            <person name="Dieguez-Uribeondo J."/>
            <person name="Russ C."/>
            <person name="Tyler B.M."/>
            <person name="van West P."/>
        </authorList>
    </citation>
    <scope>NUCLEOTIDE SEQUENCE [LARGE SCALE GENOMIC DNA]</scope>
    <source>
        <strain evidence="1 2">CBS 223.65</strain>
    </source>
</reference>